<keyword evidence="2" id="KW-1003">Cell membrane</keyword>
<evidence type="ECO:0000313" key="8">
    <source>
        <dbReference type="Proteomes" id="UP001596001"/>
    </source>
</evidence>
<comment type="caution">
    <text evidence="7">The sequence shown here is derived from an EMBL/GenBank/DDBJ whole genome shotgun (WGS) entry which is preliminary data.</text>
</comment>
<feature type="transmembrane region" description="Helical" evidence="6">
    <location>
        <begin position="87"/>
        <end position="109"/>
    </location>
</feature>
<dbReference type="Proteomes" id="UP001596001">
    <property type="component" value="Unassembled WGS sequence"/>
</dbReference>
<dbReference type="PANTHER" id="PTHR33931:SF2">
    <property type="entry name" value="HOLIN-LIKE PROTEIN CIDA"/>
    <property type="match status" value="1"/>
</dbReference>
<keyword evidence="3 6" id="KW-0812">Transmembrane</keyword>
<keyword evidence="8" id="KW-1185">Reference proteome</keyword>
<feature type="transmembrane region" description="Helical" evidence="6">
    <location>
        <begin position="61"/>
        <end position="81"/>
    </location>
</feature>
<keyword evidence="4 6" id="KW-1133">Transmembrane helix</keyword>
<evidence type="ECO:0000256" key="2">
    <source>
        <dbReference type="ARBA" id="ARBA00022475"/>
    </source>
</evidence>
<evidence type="ECO:0000256" key="4">
    <source>
        <dbReference type="ARBA" id="ARBA00022989"/>
    </source>
</evidence>
<dbReference type="EMBL" id="JBHSHJ010000001">
    <property type="protein sequence ID" value="MFC4787804.1"/>
    <property type="molecule type" value="Genomic_DNA"/>
</dbReference>
<dbReference type="RefSeq" id="WP_382429596.1">
    <property type="nucleotide sequence ID" value="NZ_JBHSHJ010000001.1"/>
</dbReference>
<reference evidence="8" key="1">
    <citation type="journal article" date="2019" name="Int. J. Syst. Evol. Microbiol.">
        <title>The Global Catalogue of Microorganisms (GCM) 10K type strain sequencing project: providing services to taxonomists for standard genome sequencing and annotation.</title>
        <authorList>
            <consortium name="The Broad Institute Genomics Platform"/>
            <consortium name="The Broad Institute Genome Sequencing Center for Infectious Disease"/>
            <person name="Wu L."/>
            <person name="Ma J."/>
        </authorList>
    </citation>
    <scope>NUCLEOTIDE SEQUENCE [LARGE SCALE GENOMIC DNA]</scope>
    <source>
        <strain evidence="8">CCUG 49452</strain>
    </source>
</reference>
<dbReference type="PANTHER" id="PTHR33931">
    <property type="entry name" value="HOLIN-LIKE PROTEIN CIDA-RELATED"/>
    <property type="match status" value="1"/>
</dbReference>
<evidence type="ECO:0000256" key="5">
    <source>
        <dbReference type="ARBA" id="ARBA00023136"/>
    </source>
</evidence>
<dbReference type="InterPro" id="IPR005538">
    <property type="entry name" value="LrgA/CidA"/>
</dbReference>
<dbReference type="Pfam" id="PF03788">
    <property type="entry name" value="LrgA"/>
    <property type="match status" value="1"/>
</dbReference>
<protein>
    <submittedName>
        <fullName evidence="7">CidA/LrgA family protein</fullName>
    </submittedName>
</protein>
<sequence>MVSGFAWLLVFQLAGEVMVRGLQLPVPGPVPGPVMGMLLLLLALIWRGGPSDNLRSAGQGLLGNLSLLFVPAGVGIMVHGHRIADEWLALVVALILSTLLSMAVTALVMRACRGRPQQPPAPAPEQP</sequence>
<evidence type="ECO:0000313" key="7">
    <source>
        <dbReference type="EMBL" id="MFC4787804.1"/>
    </source>
</evidence>
<gene>
    <name evidence="7" type="ORF">ACFO6X_02180</name>
</gene>
<evidence type="ECO:0000256" key="3">
    <source>
        <dbReference type="ARBA" id="ARBA00022692"/>
    </source>
</evidence>
<feature type="transmembrane region" description="Helical" evidence="6">
    <location>
        <begin position="31"/>
        <end position="49"/>
    </location>
</feature>
<name>A0ABV9Q9B9_9BURK</name>
<keyword evidence="5 6" id="KW-0472">Membrane</keyword>
<evidence type="ECO:0000256" key="1">
    <source>
        <dbReference type="ARBA" id="ARBA00004651"/>
    </source>
</evidence>
<organism evidence="7 8">
    <name type="scientific">Giesbergeria sinuosa</name>
    <dbReference type="NCBI Taxonomy" id="80883"/>
    <lineage>
        <taxon>Bacteria</taxon>
        <taxon>Pseudomonadati</taxon>
        <taxon>Pseudomonadota</taxon>
        <taxon>Betaproteobacteria</taxon>
        <taxon>Burkholderiales</taxon>
        <taxon>Comamonadaceae</taxon>
        <taxon>Giesbergeria</taxon>
    </lineage>
</organism>
<comment type="subcellular location">
    <subcellularLocation>
        <location evidence="1">Cell membrane</location>
        <topology evidence="1">Multi-pass membrane protein</topology>
    </subcellularLocation>
</comment>
<evidence type="ECO:0000256" key="6">
    <source>
        <dbReference type="SAM" id="Phobius"/>
    </source>
</evidence>
<accession>A0ABV9Q9B9</accession>
<proteinExistence type="predicted"/>